<protein>
    <submittedName>
        <fullName evidence="2">Uncharacterized protein</fullName>
    </submittedName>
</protein>
<evidence type="ECO:0000256" key="1">
    <source>
        <dbReference type="SAM" id="SignalP"/>
    </source>
</evidence>
<feature type="chain" id="PRO_5047283072" evidence="1">
    <location>
        <begin position="31"/>
        <end position="309"/>
    </location>
</feature>
<keyword evidence="1" id="KW-0732">Signal</keyword>
<dbReference type="Proteomes" id="UP001157125">
    <property type="component" value="Unassembled WGS sequence"/>
</dbReference>
<dbReference type="PROSITE" id="PS51318">
    <property type="entry name" value="TAT"/>
    <property type="match status" value="1"/>
</dbReference>
<sequence length="309" mass="31928">MPTHALRRRATAGALSLALTAGLVAAGAVAAPAATAADRSAPTATDTTYLADTLGLDASTAVETVTYDRFQWLLQQTGTFAFVIGSTHDANFAASVRAADSAARDAGVQKIYWFDPNLSGYEGSRNLDTRNPGGISLAATSQAIYGKVWDNVVARYLGNGLAASGTSSSVTITADDAVVNDSVNPVWDERTDAAGTGAGTEDAVFAVYDKDHTAAGVADTVIDWVNLSTSTSVSAQVTAAIAAGGGGAAVDSIDQFHWWKDSANAKHRASYSDVARYGGDILEESDGTDGWRVQQITYPEPASPAQAGR</sequence>
<proteinExistence type="predicted"/>
<evidence type="ECO:0000313" key="2">
    <source>
        <dbReference type="EMBL" id="GMA35038.1"/>
    </source>
</evidence>
<name>A0ABQ6ID61_9MICO</name>
<feature type="signal peptide" evidence="1">
    <location>
        <begin position="1"/>
        <end position="30"/>
    </location>
</feature>
<evidence type="ECO:0000313" key="3">
    <source>
        <dbReference type="Proteomes" id="UP001157125"/>
    </source>
</evidence>
<dbReference type="EMBL" id="BSUN01000001">
    <property type="protein sequence ID" value="GMA35038.1"/>
    <property type="molecule type" value="Genomic_DNA"/>
</dbReference>
<dbReference type="InterPro" id="IPR006311">
    <property type="entry name" value="TAT_signal"/>
</dbReference>
<gene>
    <name evidence="2" type="ORF">GCM10025876_12420</name>
</gene>
<dbReference type="RefSeq" id="WP_284327724.1">
    <property type="nucleotide sequence ID" value="NZ_BSUN01000001.1"/>
</dbReference>
<comment type="caution">
    <text evidence="2">The sequence shown here is derived from an EMBL/GenBank/DDBJ whole genome shotgun (WGS) entry which is preliminary data.</text>
</comment>
<keyword evidence="3" id="KW-1185">Reference proteome</keyword>
<reference evidence="3" key="1">
    <citation type="journal article" date="2019" name="Int. J. Syst. Evol. Microbiol.">
        <title>The Global Catalogue of Microorganisms (GCM) 10K type strain sequencing project: providing services to taxonomists for standard genome sequencing and annotation.</title>
        <authorList>
            <consortium name="The Broad Institute Genomics Platform"/>
            <consortium name="The Broad Institute Genome Sequencing Center for Infectious Disease"/>
            <person name="Wu L."/>
            <person name="Ma J."/>
        </authorList>
    </citation>
    <scope>NUCLEOTIDE SEQUENCE [LARGE SCALE GENOMIC DNA]</scope>
    <source>
        <strain evidence="3">NBRC 112299</strain>
    </source>
</reference>
<organism evidence="2 3">
    <name type="scientific">Demequina litorisediminis</name>
    <dbReference type="NCBI Taxonomy" id="1849022"/>
    <lineage>
        <taxon>Bacteria</taxon>
        <taxon>Bacillati</taxon>
        <taxon>Actinomycetota</taxon>
        <taxon>Actinomycetes</taxon>
        <taxon>Micrococcales</taxon>
        <taxon>Demequinaceae</taxon>
        <taxon>Demequina</taxon>
    </lineage>
</organism>
<accession>A0ABQ6ID61</accession>